<protein>
    <recommendedName>
        <fullName evidence="2">Magnesium transporter MgtE intracellular domain-containing protein</fullName>
    </recommendedName>
</protein>
<name>A0A1T4PAK7_9FIRM</name>
<dbReference type="Pfam" id="PF03448">
    <property type="entry name" value="MgtE_N"/>
    <property type="match status" value="1"/>
</dbReference>
<feature type="coiled-coil region" evidence="1">
    <location>
        <begin position="41"/>
        <end position="110"/>
    </location>
</feature>
<dbReference type="SUPFAM" id="SSF158791">
    <property type="entry name" value="MgtE N-terminal domain-like"/>
    <property type="match status" value="1"/>
</dbReference>
<dbReference type="Gene3D" id="6.10.250.3110">
    <property type="match status" value="1"/>
</dbReference>
<reference evidence="4" key="1">
    <citation type="submission" date="2017-02" db="EMBL/GenBank/DDBJ databases">
        <authorList>
            <person name="Varghese N."/>
            <person name="Submissions S."/>
        </authorList>
    </citation>
    <scope>NUCLEOTIDE SEQUENCE [LARGE SCALE GENOMIC DNA]</scope>
    <source>
        <strain evidence="4">DSM 16521</strain>
    </source>
</reference>
<organism evidence="3 4">
    <name type="scientific">Carboxydocella sporoproducens DSM 16521</name>
    <dbReference type="NCBI Taxonomy" id="1121270"/>
    <lineage>
        <taxon>Bacteria</taxon>
        <taxon>Bacillati</taxon>
        <taxon>Bacillota</taxon>
        <taxon>Clostridia</taxon>
        <taxon>Eubacteriales</taxon>
        <taxon>Clostridiales Family XVI. Incertae Sedis</taxon>
        <taxon>Carboxydocella</taxon>
    </lineage>
</organism>
<dbReference type="InterPro" id="IPR006668">
    <property type="entry name" value="Mg_transptr_MgtE_intracell_dom"/>
</dbReference>
<evidence type="ECO:0000313" key="4">
    <source>
        <dbReference type="Proteomes" id="UP000189933"/>
    </source>
</evidence>
<sequence length="171" mass="19556">MRVVKWILFVLLLAGVVAGAAWALDHYQIWSWRKTEKTATTKTVKNQQALLEEEIQKLKQENEQLRKKLTETEKQANLLTDQINKQKAEMEQMQQELVQSRLENNDKKAQQLAAYYTEMKPQQAAAVLVKLDNNLTVNILAAMEADVVAKILAAMSPDQAAGYTKMLNERR</sequence>
<feature type="domain" description="Magnesium transporter MgtE intracellular" evidence="2">
    <location>
        <begin position="110"/>
        <end position="168"/>
    </location>
</feature>
<proteinExistence type="predicted"/>
<keyword evidence="4" id="KW-1185">Reference proteome</keyword>
<accession>A0A1T4PAK7</accession>
<keyword evidence="1" id="KW-0175">Coiled coil</keyword>
<dbReference type="EMBL" id="FUXM01000010">
    <property type="protein sequence ID" value="SJZ88595.1"/>
    <property type="molecule type" value="Genomic_DNA"/>
</dbReference>
<dbReference type="AlphaFoldDB" id="A0A1T4PAK7"/>
<evidence type="ECO:0000256" key="1">
    <source>
        <dbReference type="SAM" id="Coils"/>
    </source>
</evidence>
<evidence type="ECO:0000313" key="3">
    <source>
        <dbReference type="EMBL" id="SJZ88595.1"/>
    </source>
</evidence>
<dbReference type="OrthoDB" id="1766808at2"/>
<evidence type="ECO:0000259" key="2">
    <source>
        <dbReference type="Pfam" id="PF03448"/>
    </source>
</evidence>
<gene>
    <name evidence="3" type="ORF">SAMN02745885_01211</name>
</gene>
<dbReference type="RefSeq" id="WP_159071884.1">
    <property type="nucleotide sequence ID" value="NZ_FUXM01000010.1"/>
</dbReference>
<dbReference type="Proteomes" id="UP000189933">
    <property type="component" value="Unassembled WGS sequence"/>
</dbReference>